<feature type="binding site" evidence="10">
    <location>
        <position position="131"/>
    </location>
    <ligand>
        <name>Fe cation</name>
        <dbReference type="ChEBI" id="CHEBI:24875"/>
        <label>2</label>
    </ligand>
</feature>
<dbReference type="PANTHER" id="PTHR30295">
    <property type="entry name" value="BACTERIOFERRITIN"/>
    <property type="match status" value="1"/>
</dbReference>
<dbReference type="InterPro" id="IPR012347">
    <property type="entry name" value="Ferritin-like"/>
</dbReference>
<keyword evidence="5" id="KW-0560">Oxidoreductase</keyword>
<dbReference type="GO" id="GO:0008199">
    <property type="term" value="F:ferric iron binding"/>
    <property type="evidence" value="ECO:0007669"/>
    <property type="project" value="InterPro"/>
</dbReference>
<accession>W7R1I3</accession>
<feature type="binding site" evidence="10">
    <location>
        <position position="46"/>
    </location>
    <ligand>
        <name>Fe cation</name>
        <dbReference type="ChEBI" id="CHEBI:24875"/>
        <label>3</label>
    </ligand>
</feature>
<keyword evidence="6 9" id="KW-0408">Iron</keyword>
<name>W7R1I3_9ALTE</name>
<dbReference type="GO" id="GO:0006879">
    <property type="term" value="P:intracellular iron ion homeostasis"/>
    <property type="evidence" value="ECO:0007669"/>
    <property type="project" value="UniProtKB-KW"/>
</dbReference>
<dbReference type="eggNOG" id="COG2193">
    <property type="taxonomic scope" value="Bacteria"/>
</dbReference>
<dbReference type="GO" id="GO:0006826">
    <property type="term" value="P:iron ion transport"/>
    <property type="evidence" value="ECO:0007669"/>
    <property type="project" value="UniProtKB-KW"/>
</dbReference>
<evidence type="ECO:0000313" key="14">
    <source>
        <dbReference type="Proteomes" id="UP000019276"/>
    </source>
</evidence>
<keyword evidence="9 10" id="KW-0479">Metal-binding</keyword>
<keyword evidence="11" id="KW-0349">Heme</keyword>
<dbReference type="AlphaFoldDB" id="W7R1I3"/>
<protein>
    <recommendedName>
        <fullName evidence="9 11">Bacterioferritin</fullName>
        <ecNumber evidence="9">1.16.3.1</ecNumber>
    </recommendedName>
</protein>
<dbReference type="GO" id="GO:0005829">
    <property type="term" value="C:cytosol"/>
    <property type="evidence" value="ECO:0007669"/>
    <property type="project" value="TreeGrafter"/>
</dbReference>
<dbReference type="EC" id="1.16.3.1" evidence="9"/>
<dbReference type="SUPFAM" id="SSF47240">
    <property type="entry name" value="Ferritin-like"/>
    <property type="match status" value="1"/>
</dbReference>
<evidence type="ECO:0000256" key="10">
    <source>
        <dbReference type="PIRSR" id="PIRSR002560-1"/>
    </source>
</evidence>
<proteinExistence type="inferred from homology"/>
<dbReference type="PIRSF" id="PIRSF002560">
    <property type="entry name" value="Bacterioferritin"/>
    <property type="match status" value="1"/>
</dbReference>
<feature type="binding site" evidence="10">
    <location>
        <position position="50"/>
    </location>
    <ligand>
        <name>Fe cation</name>
        <dbReference type="ChEBI" id="CHEBI:24875"/>
        <label>3</label>
    </ligand>
</feature>
<dbReference type="InterPro" id="IPR008331">
    <property type="entry name" value="Ferritin_DPS_dom"/>
</dbReference>
<dbReference type="CDD" id="cd00907">
    <property type="entry name" value="Bacterioferritin"/>
    <property type="match status" value="1"/>
</dbReference>
<keyword evidence="2 9" id="KW-0409">Iron storage</keyword>
<feature type="binding site" evidence="10">
    <location>
        <position position="128"/>
    </location>
    <ligand>
        <name>Fe cation</name>
        <dbReference type="ChEBI" id="CHEBI:24875"/>
        <label>2</label>
    </ligand>
</feature>
<dbReference type="PROSITE" id="PS00549">
    <property type="entry name" value="BACTERIOFERRITIN"/>
    <property type="match status" value="1"/>
</dbReference>
<feature type="binding site" evidence="10">
    <location>
        <position position="51"/>
    </location>
    <ligand>
        <name>Fe cation</name>
        <dbReference type="ChEBI" id="CHEBI:24875"/>
        <label>2</label>
    </ligand>
</feature>
<evidence type="ECO:0000256" key="8">
    <source>
        <dbReference type="ARBA" id="ARBA00036243"/>
    </source>
</evidence>
<dbReference type="OrthoDB" id="9800505at2"/>
<evidence type="ECO:0000256" key="5">
    <source>
        <dbReference type="ARBA" id="ARBA00023002"/>
    </source>
</evidence>
<dbReference type="RefSeq" id="WP_035013217.1">
    <property type="nucleotide sequence ID" value="NZ_ARZY01000004.1"/>
</dbReference>
<dbReference type="PRINTS" id="PR00601">
    <property type="entry name" value="BACFERRITIN"/>
</dbReference>
<dbReference type="InterPro" id="IPR002024">
    <property type="entry name" value="Bacterioferritin"/>
</dbReference>
<evidence type="ECO:0000256" key="3">
    <source>
        <dbReference type="ARBA" id="ARBA00022448"/>
    </source>
</evidence>
<keyword evidence="14" id="KW-1185">Reference proteome</keyword>
<dbReference type="PROSITE" id="PS50905">
    <property type="entry name" value="FERRITIN_LIKE"/>
    <property type="match status" value="1"/>
</dbReference>
<feature type="domain" description="Ferritin-like diiron" evidence="12">
    <location>
        <begin position="1"/>
        <end position="146"/>
    </location>
</feature>
<feature type="binding site" evidence="10">
    <location>
        <position position="128"/>
    </location>
    <ligand>
        <name>Fe cation</name>
        <dbReference type="ChEBI" id="CHEBI:24875"/>
        <label>1</label>
    </ligand>
</feature>
<comment type="catalytic activity">
    <reaction evidence="9">
        <text>4 Fe(2+) + O2 + 4 H(+) = 4 Fe(3+) + 2 H2O</text>
        <dbReference type="Rhea" id="RHEA:11148"/>
        <dbReference type="ChEBI" id="CHEBI:15377"/>
        <dbReference type="ChEBI" id="CHEBI:15378"/>
        <dbReference type="ChEBI" id="CHEBI:15379"/>
        <dbReference type="ChEBI" id="CHEBI:29033"/>
        <dbReference type="ChEBI" id="CHEBI:29034"/>
        <dbReference type="EC" id="1.16.3.1"/>
    </reaction>
</comment>
<sequence>MKGNPAIIDALNKLLAFELAAMDQYFIHSRMYQDWGLEKLYERIDHEFDDEKSHASLLIERILFLEGTPDMTKRDGLVIGTDVPSMLESDLRVEYAVGNALKEVIALCEKEQDFVTREMLEKLLDDTEQDHAYWLEQQLRLIKMLGLPNYLQSQM</sequence>
<dbReference type="PANTHER" id="PTHR30295:SF9">
    <property type="entry name" value="BACTERIOFERRITIN"/>
    <property type="match status" value="1"/>
</dbReference>
<feature type="binding site" evidence="10">
    <location>
        <position position="54"/>
    </location>
    <ligand>
        <name>Fe cation</name>
        <dbReference type="ChEBI" id="CHEBI:24875"/>
        <label>1</label>
    </ligand>
</feature>
<dbReference type="EMBL" id="ARZY01000004">
    <property type="protein sequence ID" value="EWH11495.1"/>
    <property type="molecule type" value="Genomic_DNA"/>
</dbReference>
<feature type="binding site" evidence="10">
    <location>
        <position position="51"/>
    </location>
    <ligand>
        <name>Fe cation</name>
        <dbReference type="ChEBI" id="CHEBI:24875"/>
        <label>1</label>
    </ligand>
</feature>
<dbReference type="Proteomes" id="UP000019276">
    <property type="component" value="Unassembled WGS sequence"/>
</dbReference>
<keyword evidence="7" id="KW-0406">Ion transport</keyword>
<dbReference type="GO" id="GO:0020037">
    <property type="term" value="F:heme binding"/>
    <property type="evidence" value="ECO:0007669"/>
    <property type="project" value="TreeGrafter"/>
</dbReference>
<dbReference type="NCBIfam" id="TIGR00754">
    <property type="entry name" value="bfr"/>
    <property type="match status" value="1"/>
</dbReference>
<evidence type="ECO:0000256" key="7">
    <source>
        <dbReference type="ARBA" id="ARBA00023065"/>
    </source>
</evidence>
<dbReference type="InterPro" id="IPR009040">
    <property type="entry name" value="Ferritin-like_diiron"/>
</dbReference>
<evidence type="ECO:0000256" key="4">
    <source>
        <dbReference type="ARBA" id="ARBA00022496"/>
    </source>
</evidence>
<dbReference type="GO" id="GO:0004322">
    <property type="term" value="F:ferroxidase activity"/>
    <property type="evidence" value="ECO:0007669"/>
    <property type="project" value="UniProtKB-EC"/>
</dbReference>
<organism evidence="13 14">
    <name type="scientific">Catenovulum agarivorans DS-2</name>
    <dbReference type="NCBI Taxonomy" id="1328313"/>
    <lineage>
        <taxon>Bacteria</taxon>
        <taxon>Pseudomonadati</taxon>
        <taxon>Pseudomonadota</taxon>
        <taxon>Gammaproteobacteria</taxon>
        <taxon>Alteromonadales</taxon>
        <taxon>Alteromonadaceae</taxon>
        <taxon>Catenovulum</taxon>
    </lineage>
</organism>
<feature type="binding site" evidence="10">
    <location>
        <position position="18"/>
    </location>
    <ligand>
        <name>Fe cation</name>
        <dbReference type="ChEBI" id="CHEBI:24875"/>
        <label>1</label>
    </ligand>
</feature>
<comment type="catalytic activity">
    <reaction evidence="8">
        <text>Fe(2+)(in) = Fe(2+)(out)</text>
        <dbReference type="Rhea" id="RHEA:28486"/>
        <dbReference type="ChEBI" id="CHEBI:29033"/>
    </reaction>
</comment>
<evidence type="ECO:0000313" key="13">
    <source>
        <dbReference type="EMBL" id="EWH11495.1"/>
    </source>
</evidence>
<comment type="function">
    <text evidence="9">Iron-storage protein, whose ferroxidase center binds Fe(2+), oxidizes it using dioxygen to Fe(3+), and participates in the subsequent Fe(3+) oxide mineral core formation within the central cavity of the BFR protein shell.</text>
</comment>
<dbReference type="Gene3D" id="1.20.1260.10">
    <property type="match status" value="1"/>
</dbReference>
<evidence type="ECO:0000259" key="12">
    <source>
        <dbReference type="PROSITE" id="PS50905"/>
    </source>
</evidence>
<reference evidence="13 14" key="1">
    <citation type="journal article" date="2014" name="Genome Announc.">
        <title>Draft Genome Sequence of the Agar-Degrading Bacterium Catenovulum sp. Strain DS-2, Isolated from Intestines of Haliotis diversicolor.</title>
        <authorList>
            <person name="Shan D."/>
            <person name="Li X."/>
            <person name="Gu Z."/>
            <person name="Wei G."/>
            <person name="Gao Z."/>
            <person name="Shao Z."/>
        </authorList>
    </citation>
    <scope>NUCLEOTIDE SEQUENCE [LARGE SCALE GENOMIC DNA]</scope>
    <source>
        <strain evidence="13 14">DS-2</strain>
    </source>
</reference>
<dbReference type="Pfam" id="PF00210">
    <property type="entry name" value="Ferritin"/>
    <property type="match status" value="1"/>
</dbReference>
<evidence type="ECO:0000256" key="2">
    <source>
        <dbReference type="ARBA" id="ARBA00022434"/>
    </source>
</evidence>
<feature type="binding site" evidence="10">
    <location>
        <position position="94"/>
    </location>
    <ligand>
        <name>Fe cation</name>
        <dbReference type="ChEBI" id="CHEBI:24875"/>
        <label>2</label>
    </ligand>
</feature>
<comment type="caution">
    <text evidence="13">The sequence shown here is derived from an EMBL/GenBank/DDBJ whole genome shotgun (WGS) entry which is preliminary data.</text>
</comment>
<evidence type="ECO:0000256" key="11">
    <source>
        <dbReference type="RuleBase" id="RU000623"/>
    </source>
</evidence>
<evidence type="ECO:0000256" key="6">
    <source>
        <dbReference type="ARBA" id="ARBA00023004"/>
    </source>
</evidence>
<dbReference type="InterPro" id="IPR009078">
    <property type="entry name" value="Ferritin-like_SF"/>
</dbReference>
<keyword evidence="3" id="KW-0813">Transport</keyword>
<keyword evidence="4" id="KW-0410">Iron transport</keyword>
<evidence type="ECO:0000256" key="9">
    <source>
        <dbReference type="PIRNR" id="PIRNR002560"/>
    </source>
</evidence>
<comment type="similarity">
    <text evidence="1 9 11">Belongs to the bacterioferritin family.</text>
</comment>
<dbReference type="PATRIC" id="fig|1328313.3.peg.678"/>
<dbReference type="STRING" id="1328313.DS2_03265"/>
<gene>
    <name evidence="13" type="ORF">DS2_03265</name>
</gene>
<evidence type="ECO:0000256" key="1">
    <source>
        <dbReference type="ARBA" id="ARBA00008093"/>
    </source>
</evidence>